<reference evidence="1 2" key="1">
    <citation type="journal article" date="2017" name="Front. Cell. Infect. Microbiol.">
        <title>Chaperone-usher pili loci of human colonization factor-negative enterotoxigenic Escherichia coli.</title>
        <authorList>
            <person name="Del Canto F."/>
            <person name="Vidal R."/>
            <person name="Stine O.C."/>
            <person name="Pop M."/>
        </authorList>
    </citation>
    <scope>NUCLEOTIDE SEQUENCE [LARGE SCALE GENOMIC DNA]</scope>
    <source>
        <strain evidence="1 2">700324</strain>
    </source>
</reference>
<evidence type="ECO:0000313" key="1">
    <source>
        <dbReference type="EMBL" id="OKV12895.1"/>
    </source>
</evidence>
<comment type="caution">
    <text evidence="1">The sequence shown here is derived from an EMBL/GenBank/DDBJ whole genome shotgun (WGS) entry which is preliminary data.</text>
</comment>
<name>A0A854BNC8_ECOLX</name>
<evidence type="ECO:0000313" key="2">
    <source>
        <dbReference type="Proteomes" id="UP000185794"/>
    </source>
</evidence>
<gene>
    <name evidence="1" type="ORF">AWP47_08755</name>
</gene>
<dbReference type="AlphaFoldDB" id="A0A854BNC8"/>
<dbReference type="Proteomes" id="UP000185794">
    <property type="component" value="Unassembled WGS sequence"/>
</dbReference>
<protein>
    <submittedName>
        <fullName evidence="1">Uncharacterized protein</fullName>
    </submittedName>
</protein>
<proteinExistence type="predicted"/>
<organism evidence="1 2">
    <name type="scientific">Escherichia coli</name>
    <dbReference type="NCBI Taxonomy" id="562"/>
    <lineage>
        <taxon>Bacteria</taxon>
        <taxon>Pseudomonadati</taxon>
        <taxon>Pseudomonadota</taxon>
        <taxon>Gammaproteobacteria</taxon>
        <taxon>Enterobacterales</taxon>
        <taxon>Enterobacteriaceae</taxon>
        <taxon>Escherichia</taxon>
    </lineage>
</organism>
<sequence>MAGTYVLPEYSGDKRMDEYRIYSNQVSIDLNGDELAHTESYQWRIDSGMIPEKFSVQGLAE</sequence>
<accession>A0A854BNC8</accession>
<dbReference type="EMBL" id="LRKC01000116">
    <property type="protein sequence ID" value="OKV12895.1"/>
    <property type="molecule type" value="Genomic_DNA"/>
</dbReference>